<protein>
    <submittedName>
        <fullName evidence="1">Uncharacterized protein</fullName>
    </submittedName>
</protein>
<dbReference type="AlphaFoldDB" id="A0AAV3PRQ9"/>
<comment type="caution">
    <text evidence="1">The sequence shown here is derived from an EMBL/GenBank/DDBJ whole genome shotgun (WGS) entry which is preliminary data.</text>
</comment>
<evidence type="ECO:0000313" key="1">
    <source>
        <dbReference type="EMBL" id="GAA0153746.1"/>
    </source>
</evidence>
<proteinExistence type="predicted"/>
<keyword evidence="2" id="KW-1185">Reference proteome</keyword>
<dbReference type="Proteomes" id="UP001454036">
    <property type="component" value="Unassembled WGS sequence"/>
</dbReference>
<gene>
    <name evidence="1" type="ORF">LIER_11912</name>
</gene>
<dbReference type="EMBL" id="BAABME010002244">
    <property type="protein sequence ID" value="GAA0153746.1"/>
    <property type="molecule type" value="Genomic_DNA"/>
</dbReference>
<evidence type="ECO:0000313" key="2">
    <source>
        <dbReference type="Proteomes" id="UP001454036"/>
    </source>
</evidence>
<sequence>MDEETGVFLDEVSRDTICIGLAKNREALSLASPAPGPRDLQALHEPLERRSTLLARPLTMRGPTERLSTLGLVEDVGDDPLQPRSSWFGCETPPGSGLPLRPFATGYFSLDKGTLDFLTASTSGSVKTLAAKPLPLHCRGSFPYALWIPNPAHYPHRQNQER</sequence>
<accession>A0AAV3PRQ9</accession>
<name>A0AAV3PRQ9_LITER</name>
<organism evidence="1 2">
    <name type="scientific">Lithospermum erythrorhizon</name>
    <name type="common">Purple gromwell</name>
    <name type="synonym">Lithospermum officinale var. erythrorhizon</name>
    <dbReference type="NCBI Taxonomy" id="34254"/>
    <lineage>
        <taxon>Eukaryota</taxon>
        <taxon>Viridiplantae</taxon>
        <taxon>Streptophyta</taxon>
        <taxon>Embryophyta</taxon>
        <taxon>Tracheophyta</taxon>
        <taxon>Spermatophyta</taxon>
        <taxon>Magnoliopsida</taxon>
        <taxon>eudicotyledons</taxon>
        <taxon>Gunneridae</taxon>
        <taxon>Pentapetalae</taxon>
        <taxon>asterids</taxon>
        <taxon>lamiids</taxon>
        <taxon>Boraginales</taxon>
        <taxon>Boraginaceae</taxon>
        <taxon>Boraginoideae</taxon>
        <taxon>Lithospermeae</taxon>
        <taxon>Lithospermum</taxon>
    </lineage>
</organism>
<reference evidence="1 2" key="1">
    <citation type="submission" date="2024-01" db="EMBL/GenBank/DDBJ databases">
        <title>The complete chloroplast genome sequence of Lithospermum erythrorhizon: insights into the phylogenetic relationship among Boraginaceae species and the maternal lineages of purple gromwells.</title>
        <authorList>
            <person name="Okada T."/>
            <person name="Watanabe K."/>
        </authorList>
    </citation>
    <scope>NUCLEOTIDE SEQUENCE [LARGE SCALE GENOMIC DNA]</scope>
</reference>